<evidence type="ECO:0000256" key="1">
    <source>
        <dbReference type="ARBA" id="ARBA00022553"/>
    </source>
</evidence>
<dbReference type="Pfam" id="PF00072">
    <property type="entry name" value="Response_reg"/>
    <property type="match status" value="1"/>
</dbReference>
<dbReference type="PANTHER" id="PTHR44591">
    <property type="entry name" value="STRESS RESPONSE REGULATOR PROTEIN 1"/>
    <property type="match status" value="1"/>
</dbReference>
<dbReference type="InterPro" id="IPR001789">
    <property type="entry name" value="Sig_transdc_resp-reg_receiver"/>
</dbReference>
<accession>A0A7C4GD91</accession>
<dbReference type="PANTHER" id="PTHR44591:SF3">
    <property type="entry name" value="RESPONSE REGULATORY DOMAIN-CONTAINING PROTEIN"/>
    <property type="match status" value="1"/>
</dbReference>
<dbReference type="Gene3D" id="3.40.50.2300">
    <property type="match status" value="1"/>
</dbReference>
<name>A0A7C4GD91_UNCW3</name>
<organism evidence="4">
    <name type="scientific">candidate division WOR-3 bacterium</name>
    <dbReference type="NCBI Taxonomy" id="2052148"/>
    <lineage>
        <taxon>Bacteria</taxon>
        <taxon>Bacteria division WOR-3</taxon>
    </lineage>
</organism>
<gene>
    <name evidence="4" type="ORF">ENS41_02750</name>
</gene>
<evidence type="ECO:0000259" key="3">
    <source>
        <dbReference type="PROSITE" id="PS50110"/>
    </source>
</evidence>
<evidence type="ECO:0000256" key="2">
    <source>
        <dbReference type="PROSITE-ProRule" id="PRU00169"/>
    </source>
</evidence>
<dbReference type="EMBL" id="DSUT01000049">
    <property type="protein sequence ID" value="HGK27857.1"/>
    <property type="molecule type" value="Genomic_DNA"/>
</dbReference>
<dbReference type="InterPro" id="IPR050595">
    <property type="entry name" value="Bact_response_regulator"/>
</dbReference>
<keyword evidence="1 2" id="KW-0597">Phosphoprotein</keyword>
<comment type="caution">
    <text evidence="4">The sequence shown here is derived from an EMBL/GenBank/DDBJ whole genome shotgun (WGS) entry which is preliminary data.</text>
</comment>
<feature type="domain" description="Response regulatory" evidence="3">
    <location>
        <begin position="3"/>
        <end position="121"/>
    </location>
</feature>
<protein>
    <submittedName>
        <fullName evidence="4">Response regulator</fullName>
    </submittedName>
</protein>
<feature type="modified residue" description="4-aspartylphosphate" evidence="2">
    <location>
        <position position="52"/>
    </location>
</feature>
<reference evidence="4" key="1">
    <citation type="journal article" date="2020" name="mSystems">
        <title>Genome- and Community-Level Interaction Insights into Carbon Utilization and Element Cycling Functions of Hydrothermarchaeota in Hydrothermal Sediment.</title>
        <authorList>
            <person name="Zhou Z."/>
            <person name="Liu Y."/>
            <person name="Xu W."/>
            <person name="Pan J."/>
            <person name="Luo Z.H."/>
            <person name="Li M."/>
        </authorList>
    </citation>
    <scope>NUCLEOTIDE SEQUENCE [LARGE SCALE GENOMIC DNA]</scope>
    <source>
        <strain evidence="4">SpSt-488</strain>
    </source>
</reference>
<dbReference type="InterPro" id="IPR011006">
    <property type="entry name" value="CheY-like_superfamily"/>
</dbReference>
<dbReference type="SUPFAM" id="SSF52172">
    <property type="entry name" value="CheY-like"/>
    <property type="match status" value="1"/>
</dbReference>
<dbReference type="PROSITE" id="PS50110">
    <property type="entry name" value="RESPONSE_REGULATORY"/>
    <property type="match status" value="1"/>
</dbReference>
<proteinExistence type="predicted"/>
<dbReference type="AlphaFoldDB" id="A0A7C4GD91"/>
<evidence type="ECO:0000313" key="4">
    <source>
        <dbReference type="EMBL" id="HGK27857.1"/>
    </source>
</evidence>
<sequence length="126" mass="13736">MPKVLIVDDDPDIVDSLTLVLTKEGFTAVSATSREAAMAAVEKEKPDLIILDVMMEQPDDGFVVAQDLRRKGVKTPIVILSSIGHVTGYQYGRDSEVAPVDEFVSKPVAPAELVSRVKALMKRRQA</sequence>
<dbReference type="GO" id="GO:0000160">
    <property type="term" value="P:phosphorelay signal transduction system"/>
    <property type="evidence" value="ECO:0007669"/>
    <property type="project" value="InterPro"/>
</dbReference>
<dbReference type="SMART" id="SM00448">
    <property type="entry name" value="REC"/>
    <property type="match status" value="1"/>
</dbReference>